<evidence type="ECO:0000313" key="2">
    <source>
        <dbReference type="Proteomes" id="UP000639643"/>
    </source>
</evidence>
<organism evidence="1 2">
    <name type="scientific">Colletotrichum musicola</name>
    <dbReference type="NCBI Taxonomy" id="2175873"/>
    <lineage>
        <taxon>Eukaryota</taxon>
        <taxon>Fungi</taxon>
        <taxon>Dikarya</taxon>
        <taxon>Ascomycota</taxon>
        <taxon>Pezizomycotina</taxon>
        <taxon>Sordariomycetes</taxon>
        <taxon>Hypocreomycetidae</taxon>
        <taxon>Glomerellales</taxon>
        <taxon>Glomerellaceae</taxon>
        <taxon>Colletotrichum</taxon>
        <taxon>Colletotrichum orchidearum species complex</taxon>
    </lineage>
</organism>
<dbReference type="Proteomes" id="UP000639643">
    <property type="component" value="Unassembled WGS sequence"/>
</dbReference>
<evidence type="ECO:0000313" key="1">
    <source>
        <dbReference type="EMBL" id="KAF6781833.1"/>
    </source>
</evidence>
<reference evidence="1" key="1">
    <citation type="journal article" date="2020" name="Phytopathology">
        <title>Genome Sequence Resources of Colletotrichum truncatum, C. plurivorum, C. musicola, and C. sojae: Four Species Pathogenic to Soybean (Glycine max).</title>
        <authorList>
            <person name="Rogerio F."/>
            <person name="Boufleur T.R."/>
            <person name="Ciampi-Guillardi M."/>
            <person name="Sukno S.A."/>
            <person name="Thon M.R."/>
            <person name="Massola Junior N.S."/>
            <person name="Baroncelli R."/>
        </authorList>
    </citation>
    <scope>NUCLEOTIDE SEQUENCE</scope>
    <source>
        <strain evidence="1">LFN0074</strain>
    </source>
</reference>
<proteinExistence type="predicted"/>
<protein>
    <submittedName>
        <fullName evidence="1">Uncharacterized protein</fullName>
    </submittedName>
</protein>
<comment type="caution">
    <text evidence="1">The sequence shown here is derived from an EMBL/GenBank/DDBJ whole genome shotgun (WGS) entry which is preliminary data.</text>
</comment>
<feature type="non-terminal residue" evidence="1">
    <location>
        <position position="133"/>
    </location>
</feature>
<name>A0A8H6MFB2_9PEZI</name>
<gene>
    <name evidence="1" type="ORF">CMUS01_16749</name>
</gene>
<dbReference type="AlphaFoldDB" id="A0A8H6MFB2"/>
<sequence length="133" mass="14940">MNNANMASATIQSSGTNKPFDAAHFFGLIEKIKEVQEADPRGTWIHNWNGRYDPYETPKPTDEWGICIVCRRLPNSRKCAQCGNDWVCCKSCEMYMAGGVDFDADRNDDHDGIIAHKTACRNRPKTTADKIAL</sequence>
<dbReference type="EMBL" id="WIGM01002291">
    <property type="protein sequence ID" value="KAF6781833.1"/>
    <property type="molecule type" value="Genomic_DNA"/>
</dbReference>
<accession>A0A8H6MFB2</accession>
<dbReference type="OrthoDB" id="4851849at2759"/>
<keyword evidence="2" id="KW-1185">Reference proteome</keyword>